<dbReference type="EMBL" id="CP013234">
    <property type="protein sequence ID" value="AMP05904.1"/>
    <property type="molecule type" value="Genomic_DNA"/>
</dbReference>
<gene>
    <name evidence="1" type="ORF">CPter91_3582</name>
</gene>
<dbReference type="AlphaFoldDB" id="A0A127Q798"/>
<proteinExistence type="predicted"/>
<evidence type="ECO:0000313" key="2">
    <source>
        <dbReference type="Proteomes" id="UP000074561"/>
    </source>
</evidence>
<protein>
    <submittedName>
        <fullName evidence="1">Uncharacterized protein</fullName>
    </submittedName>
</protein>
<dbReference type="Proteomes" id="UP000074561">
    <property type="component" value="Chromosome"/>
</dbReference>
<name>A0A127Q798_9BURK</name>
<accession>A0A127Q798</accession>
<sequence>MKNTKNLLALRPQVFLRLIPYFYYIAVRNISHYSDFVSSNSPYGLDSARAARSSGLFFARCKRRVVAGAAQ</sequence>
<evidence type="ECO:0000313" key="1">
    <source>
        <dbReference type="EMBL" id="AMP05904.1"/>
    </source>
</evidence>
<organism evidence="1 2">
    <name type="scientific">Collimonas pratensis</name>
    <dbReference type="NCBI Taxonomy" id="279113"/>
    <lineage>
        <taxon>Bacteria</taxon>
        <taxon>Pseudomonadati</taxon>
        <taxon>Pseudomonadota</taxon>
        <taxon>Betaproteobacteria</taxon>
        <taxon>Burkholderiales</taxon>
        <taxon>Oxalobacteraceae</taxon>
        <taxon>Collimonas</taxon>
    </lineage>
</organism>
<reference evidence="1 2" key="1">
    <citation type="submission" date="2015-11" db="EMBL/GenBank/DDBJ databases">
        <title>Exploring the genomic traits of fungus-feeding bacterial genus Collimonas.</title>
        <authorList>
            <person name="Song C."/>
            <person name="Schmidt R."/>
            <person name="de Jager V."/>
            <person name="Krzyzanowska D."/>
            <person name="Jongedijk E."/>
            <person name="Cankar K."/>
            <person name="Beekwilder J."/>
            <person name="van Veen A."/>
            <person name="de Boer W."/>
            <person name="van Veen J.A."/>
            <person name="Garbeva P."/>
        </authorList>
    </citation>
    <scope>NUCLEOTIDE SEQUENCE [LARGE SCALE GENOMIC DNA]</scope>
    <source>
        <strain evidence="1 2">Ter91</strain>
    </source>
</reference>
<dbReference type="KEGG" id="cpra:CPter91_3582"/>
<dbReference type="PATRIC" id="fig|279113.9.peg.3553"/>